<name>A0A2T5VCP5_9HYPH</name>
<gene>
    <name evidence="4" type="ORF">C8N35_102244</name>
</gene>
<dbReference type="GO" id="GO:0043461">
    <property type="term" value="P:proton-transporting ATP synthase complex assembly"/>
    <property type="evidence" value="ECO:0007669"/>
    <property type="project" value="InterPro"/>
</dbReference>
<dbReference type="Gene3D" id="1.10.3580.10">
    <property type="entry name" value="ATP12 ATPase"/>
    <property type="match status" value="1"/>
</dbReference>
<dbReference type="InterPro" id="IPR042272">
    <property type="entry name" value="ATP12_ATP_synth-F1-assembly_N"/>
</dbReference>
<evidence type="ECO:0000313" key="5">
    <source>
        <dbReference type="Proteomes" id="UP000244081"/>
    </source>
</evidence>
<dbReference type="PANTHER" id="PTHR21013:SF10">
    <property type="entry name" value="ATP SYNTHASE MITOCHONDRIAL F1 COMPLEX ASSEMBLY FACTOR 2"/>
    <property type="match status" value="1"/>
</dbReference>
<dbReference type="EMBL" id="QAYG01000002">
    <property type="protein sequence ID" value="PTW61533.1"/>
    <property type="molecule type" value="Genomic_DNA"/>
</dbReference>
<protein>
    <submittedName>
        <fullName evidence="4">Chaperone required for assembly of F1-ATPase</fullName>
    </submittedName>
</protein>
<organism evidence="4 5">
    <name type="scientific">Breoghania corrubedonensis</name>
    <dbReference type="NCBI Taxonomy" id="665038"/>
    <lineage>
        <taxon>Bacteria</taxon>
        <taxon>Pseudomonadati</taxon>
        <taxon>Pseudomonadota</taxon>
        <taxon>Alphaproteobacteria</taxon>
        <taxon>Hyphomicrobiales</taxon>
        <taxon>Stappiaceae</taxon>
        <taxon>Breoghania</taxon>
    </lineage>
</organism>
<keyword evidence="2" id="KW-0809">Transit peptide</keyword>
<dbReference type="InterPro" id="IPR023335">
    <property type="entry name" value="ATP12_ortho_dom_sf"/>
</dbReference>
<evidence type="ECO:0000256" key="2">
    <source>
        <dbReference type="ARBA" id="ARBA00022946"/>
    </source>
</evidence>
<evidence type="ECO:0000256" key="1">
    <source>
        <dbReference type="ARBA" id="ARBA00008231"/>
    </source>
</evidence>
<dbReference type="InterPro" id="IPR011419">
    <property type="entry name" value="ATP12_ATP_synth-F1-assembly"/>
</dbReference>
<keyword evidence="5" id="KW-1185">Reference proteome</keyword>
<dbReference type="Gene3D" id="3.30.2180.10">
    <property type="entry name" value="ATP12-like"/>
    <property type="match status" value="1"/>
</dbReference>
<comment type="similarity">
    <text evidence="1">Belongs to the ATP12 family.</text>
</comment>
<dbReference type="PANTHER" id="PTHR21013">
    <property type="entry name" value="ATP SYNTHASE MITOCHONDRIAL F1 COMPLEX ASSEMBLY FACTOR 2/ATP12 PROTEIN, MITOCHONDRIAL PRECURSOR"/>
    <property type="match status" value="1"/>
</dbReference>
<dbReference type="SUPFAM" id="SSF160909">
    <property type="entry name" value="ATP12-like"/>
    <property type="match status" value="1"/>
</dbReference>
<proteinExistence type="inferred from homology"/>
<dbReference type="Pfam" id="PF07542">
    <property type="entry name" value="ATP12"/>
    <property type="match status" value="1"/>
</dbReference>
<evidence type="ECO:0000256" key="3">
    <source>
        <dbReference type="ARBA" id="ARBA00023186"/>
    </source>
</evidence>
<accession>A0A2T5VCP5</accession>
<dbReference type="OrthoDB" id="9797825at2"/>
<keyword evidence="3" id="KW-0143">Chaperone</keyword>
<dbReference type="Proteomes" id="UP000244081">
    <property type="component" value="Unassembled WGS sequence"/>
</dbReference>
<dbReference type="AlphaFoldDB" id="A0A2T5VCP5"/>
<reference evidence="4 5" key="1">
    <citation type="submission" date="2018-04" db="EMBL/GenBank/DDBJ databases">
        <title>Genomic Encyclopedia of Archaeal and Bacterial Type Strains, Phase II (KMG-II): from individual species to whole genera.</title>
        <authorList>
            <person name="Goeker M."/>
        </authorList>
    </citation>
    <scope>NUCLEOTIDE SEQUENCE [LARGE SCALE GENOMIC DNA]</scope>
    <source>
        <strain evidence="4 5">DSM 23382</strain>
    </source>
</reference>
<sequence length="259" mass="28434">MSNDLFEPQKLESDVDPIRKAQQMMRPKLPKRFYKDVSVEPRDEGHVILLDGRTVKTPGKMVLALPLAELAEAVAQEWRDQVDVIDPGAMHLTRIVNSGIEAVPARQAEVADAIAAYAGTDLLCYRADGPERLAQRQQAIWGPVLEWAEQDLGARLVLIEGIMPIDQPQEALAAIRGAVGRFGALELAGLYTVTTLTGSVLLALALAAGRIDADQAWAAAYLDEDWNAEQWGQDAEAMRLREKKRVEFDAAVLVLKMLG</sequence>
<dbReference type="RefSeq" id="WP_107989382.1">
    <property type="nucleotide sequence ID" value="NZ_QAYG01000002.1"/>
</dbReference>
<comment type="caution">
    <text evidence="4">The sequence shown here is derived from an EMBL/GenBank/DDBJ whole genome shotgun (WGS) entry which is preliminary data.</text>
</comment>
<evidence type="ECO:0000313" key="4">
    <source>
        <dbReference type="EMBL" id="PTW61533.1"/>
    </source>
</evidence>